<dbReference type="EMBL" id="BMPO01000004">
    <property type="protein sequence ID" value="GGJ93729.1"/>
    <property type="molecule type" value="Genomic_DNA"/>
</dbReference>
<dbReference type="PANTHER" id="PTHR35813">
    <property type="entry name" value="INNER MEMBRANE PROTEIN YBAN"/>
    <property type="match status" value="1"/>
</dbReference>
<gene>
    <name evidence="3" type="ORF">GCM10009304_19650</name>
</gene>
<dbReference type="InterPro" id="IPR007401">
    <property type="entry name" value="DUF454"/>
</dbReference>
<evidence type="ECO:0000313" key="4">
    <source>
        <dbReference type="Proteomes" id="UP000635983"/>
    </source>
</evidence>
<comment type="caution">
    <text evidence="3">The sequence shown here is derived from an EMBL/GenBank/DDBJ whole genome shotgun (WGS) entry which is preliminary data.</text>
</comment>
<reference evidence="3" key="2">
    <citation type="submission" date="2020-09" db="EMBL/GenBank/DDBJ databases">
        <authorList>
            <person name="Sun Q."/>
            <person name="Ohkuma M."/>
        </authorList>
    </citation>
    <scope>NUCLEOTIDE SEQUENCE</scope>
    <source>
        <strain evidence="3">JCM 30078</strain>
    </source>
</reference>
<evidence type="ECO:0000313" key="3">
    <source>
        <dbReference type="EMBL" id="GGJ93729.1"/>
    </source>
</evidence>
<dbReference type="Pfam" id="PF04304">
    <property type="entry name" value="DUF454"/>
    <property type="match status" value="1"/>
</dbReference>
<evidence type="ECO:0000256" key="2">
    <source>
        <dbReference type="SAM" id="Phobius"/>
    </source>
</evidence>
<comment type="subcellular location">
    <subcellularLocation>
        <location evidence="1">Cell inner membrane</location>
        <topology evidence="1">Multi-pass membrane protein</topology>
    </subcellularLocation>
</comment>
<keyword evidence="1" id="KW-0997">Cell inner membrane</keyword>
<dbReference type="Proteomes" id="UP000635983">
    <property type="component" value="Unassembled WGS sequence"/>
</dbReference>
<dbReference type="PIRSF" id="PIRSF016789">
    <property type="entry name" value="DUF454"/>
    <property type="match status" value="1"/>
</dbReference>
<keyword evidence="2" id="KW-0812">Transmembrane</keyword>
<proteinExistence type="predicted"/>
<reference evidence="3" key="1">
    <citation type="journal article" date="2014" name="Int. J. Syst. Evol. Microbiol.">
        <title>Complete genome sequence of Corynebacterium casei LMG S-19264T (=DSM 44701T), isolated from a smear-ripened cheese.</title>
        <authorList>
            <consortium name="US DOE Joint Genome Institute (JGI-PGF)"/>
            <person name="Walter F."/>
            <person name="Albersmeier A."/>
            <person name="Kalinowski J."/>
            <person name="Ruckert C."/>
        </authorList>
    </citation>
    <scope>NUCLEOTIDE SEQUENCE</scope>
    <source>
        <strain evidence="3">JCM 30078</strain>
    </source>
</reference>
<dbReference type="PANTHER" id="PTHR35813:SF1">
    <property type="entry name" value="INNER MEMBRANE PROTEIN YBAN"/>
    <property type="match status" value="1"/>
</dbReference>
<protein>
    <recommendedName>
        <fullName evidence="1">Inner membrane protein</fullName>
    </recommendedName>
</protein>
<name>A0A917UX50_9PSED</name>
<sequence length="131" mass="14515">MPEPSRRLRWLWLLVAYLAIALAIIGVVVPGLPTTEFVLLAAWAAGKSSPKLAAWLENHRLFGPMLRDWKDGGRISRQVKITSSVTMLAAFTFMALTVSHTLSVVCTGILMLIGAGYIWSRPERRKPPSDE</sequence>
<keyword evidence="4" id="KW-1185">Reference proteome</keyword>
<keyword evidence="2" id="KW-1133">Transmembrane helix</keyword>
<accession>A0A917UX50</accession>
<feature type="transmembrane region" description="Helical" evidence="2">
    <location>
        <begin position="102"/>
        <end position="119"/>
    </location>
</feature>
<keyword evidence="1" id="KW-1003">Cell membrane</keyword>
<evidence type="ECO:0000256" key="1">
    <source>
        <dbReference type="PIRNR" id="PIRNR016789"/>
    </source>
</evidence>
<dbReference type="RefSeq" id="WP_188983047.1">
    <property type="nucleotide sequence ID" value="NZ_BMPO01000004.1"/>
</dbReference>
<dbReference type="AlphaFoldDB" id="A0A917UX50"/>
<feature type="transmembrane region" description="Helical" evidence="2">
    <location>
        <begin position="12"/>
        <end position="31"/>
    </location>
</feature>
<organism evidence="3 4">
    <name type="scientific">Pseudomonas matsuisoli</name>
    <dbReference type="NCBI Taxonomy" id="1515666"/>
    <lineage>
        <taxon>Bacteria</taxon>
        <taxon>Pseudomonadati</taxon>
        <taxon>Pseudomonadota</taxon>
        <taxon>Gammaproteobacteria</taxon>
        <taxon>Pseudomonadales</taxon>
        <taxon>Pseudomonadaceae</taxon>
        <taxon>Pseudomonas</taxon>
    </lineage>
</organism>
<keyword evidence="1 2" id="KW-0472">Membrane</keyword>
<dbReference type="GO" id="GO:0005886">
    <property type="term" value="C:plasma membrane"/>
    <property type="evidence" value="ECO:0007669"/>
    <property type="project" value="UniProtKB-SubCell"/>
</dbReference>